<dbReference type="Proteomes" id="UP000006002">
    <property type="component" value="Unassembled WGS sequence"/>
</dbReference>
<reference evidence="1 2" key="2">
    <citation type="submission" date="2007-04" db="EMBL/GenBank/DDBJ databases">
        <title>Draft genome sequence of Ruminococcus obeum (ATCC 29174).</title>
        <authorList>
            <person name="Sudarsanam P."/>
            <person name="Ley R."/>
            <person name="Guruge J."/>
            <person name="Turnbaugh P.J."/>
            <person name="Mahowald M."/>
            <person name="Liep D."/>
            <person name="Gordon J."/>
        </authorList>
    </citation>
    <scope>NUCLEOTIDE SEQUENCE [LARGE SCALE GENOMIC DNA]</scope>
    <source>
        <strain evidence="1 2">ATCC 29174</strain>
    </source>
</reference>
<dbReference type="AlphaFoldDB" id="A5ZWF2"/>
<accession>A5ZWF2</accession>
<proteinExistence type="predicted"/>
<evidence type="ECO:0000313" key="2">
    <source>
        <dbReference type="Proteomes" id="UP000006002"/>
    </source>
</evidence>
<comment type="caution">
    <text evidence="1">The sequence shown here is derived from an EMBL/GenBank/DDBJ whole genome shotgun (WGS) entry which is preliminary data.</text>
</comment>
<evidence type="ECO:0000313" key="1">
    <source>
        <dbReference type="EMBL" id="EDM86107.1"/>
    </source>
</evidence>
<sequence>MCCKDKLAIIFPSKILCKFFALVLNCYQYTEFAVRNKEKNHTKISEVS</sequence>
<organism evidence="1 2">
    <name type="scientific">Blautia obeum ATCC 29174</name>
    <dbReference type="NCBI Taxonomy" id="411459"/>
    <lineage>
        <taxon>Bacteria</taxon>
        <taxon>Bacillati</taxon>
        <taxon>Bacillota</taxon>
        <taxon>Clostridia</taxon>
        <taxon>Lachnospirales</taxon>
        <taxon>Lachnospiraceae</taxon>
        <taxon>Blautia</taxon>
    </lineage>
</organism>
<reference evidence="1 2" key="1">
    <citation type="submission" date="2007-03" db="EMBL/GenBank/DDBJ databases">
        <authorList>
            <person name="Fulton L."/>
            <person name="Clifton S."/>
            <person name="Fulton B."/>
            <person name="Xu J."/>
            <person name="Minx P."/>
            <person name="Pepin K.H."/>
            <person name="Johnson M."/>
            <person name="Thiruvilangam P."/>
            <person name="Bhonagiri V."/>
            <person name="Nash W.E."/>
            <person name="Mardis E.R."/>
            <person name="Wilson R.K."/>
        </authorList>
    </citation>
    <scope>NUCLEOTIDE SEQUENCE [LARGE SCALE GENOMIC DNA]</scope>
    <source>
        <strain evidence="1 2">ATCC 29174</strain>
    </source>
</reference>
<protein>
    <submittedName>
        <fullName evidence="1">Uncharacterized protein</fullName>
    </submittedName>
</protein>
<name>A5ZWF2_9FIRM</name>
<gene>
    <name evidence="1" type="ORF">RUMOBE_03346</name>
</gene>
<dbReference type="EMBL" id="AAVO02000019">
    <property type="protein sequence ID" value="EDM86107.1"/>
    <property type="molecule type" value="Genomic_DNA"/>
</dbReference>
<dbReference type="HOGENOM" id="CLU_3150063_0_0_9"/>